<dbReference type="AlphaFoldDB" id="J3M4U5"/>
<name>J3M4U5_ORYBR</name>
<proteinExistence type="predicted"/>
<dbReference type="Gramene" id="OB05G16190.1">
    <property type="protein sequence ID" value="OB05G16190.1"/>
    <property type="gene ID" value="OB05G16190"/>
</dbReference>
<evidence type="ECO:0000313" key="1">
    <source>
        <dbReference type="EnsemblPlants" id="OB05G16190.1"/>
    </source>
</evidence>
<dbReference type="HOGENOM" id="CLU_2999680_0_0_1"/>
<reference evidence="1" key="1">
    <citation type="journal article" date="2013" name="Nat. Commun.">
        <title>Whole-genome sequencing of Oryza brachyantha reveals mechanisms underlying Oryza genome evolution.</title>
        <authorList>
            <person name="Chen J."/>
            <person name="Huang Q."/>
            <person name="Gao D."/>
            <person name="Wang J."/>
            <person name="Lang Y."/>
            <person name="Liu T."/>
            <person name="Li B."/>
            <person name="Bai Z."/>
            <person name="Luis Goicoechea J."/>
            <person name="Liang C."/>
            <person name="Chen C."/>
            <person name="Zhang W."/>
            <person name="Sun S."/>
            <person name="Liao Y."/>
            <person name="Zhang X."/>
            <person name="Yang L."/>
            <person name="Song C."/>
            <person name="Wang M."/>
            <person name="Shi J."/>
            <person name="Liu G."/>
            <person name="Liu J."/>
            <person name="Zhou H."/>
            <person name="Zhou W."/>
            <person name="Yu Q."/>
            <person name="An N."/>
            <person name="Chen Y."/>
            <person name="Cai Q."/>
            <person name="Wang B."/>
            <person name="Liu B."/>
            <person name="Min J."/>
            <person name="Huang Y."/>
            <person name="Wu H."/>
            <person name="Li Z."/>
            <person name="Zhang Y."/>
            <person name="Yin Y."/>
            <person name="Song W."/>
            <person name="Jiang J."/>
            <person name="Jackson S.A."/>
            <person name="Wing R.A."/>
            <person name="Wang J."/>
            <person name="Chen M."/>
        </authorList>
    </citation>
    <scope>NUCLEOTIDE SEQUENCE [LARGE SCALE GENOMIC DNA]</scope>
    <source>
        <strain evidence="1">cv. IRGC 101232</strain>
    </source>
</reference>
<dbReference type="EnsemblPlants" id="OB05G16190.1">
    <property type="protein sequence ID" value="OB05G16190.1"/>
    <property type="gene ID" value="OB05G16190"/>
</dbReference>
<keyword evidence="2" id="KW-1185">Reference proteome</keyword>
<protein>
    <submittedName>
        <fullName evidence="1">Uncharacterized protein</fullName>
    </submittedName>
</protein>
<accession>J3M4U5</accession>
<sequence>MSITLAIIQNITNVLTYDLRLVYLIIHATHRLDTSLSNFLFFIVLSSHSLSFSMWGH</sequence>
<evidence type="ECO:0000313" key="2">
    <source>
        <dbReference type="Proteomes" id="UP000006038"/>
    </source>
</evidence>
<reference evidence="1" key="2">
    <citation type="submission" date="2013-04" db="UniProtKB">
        <authorList>
            <consortium name="EnsemblPlants"/>
        </authorList>
    </citation>
    <scope>IDENTIFICATION</scope>
</reference>
<dbReference type="Proteomes" id="UP000006038">
    <property type="component" value="Chromosome 5"/>
</dbReference>
<organism evidence="1">
    <name type="scientific">Oryza brachyantha</name>
    <name type="common">malo sina</name>
    <dbReference type="NCBI Taxonomy" id="4533"/>
    <lineage>
        <taxon>Eukaryota</taxon>
        <taxon>Viridiplantae</taxon>
        <taxon>Streptophyta</taxon>
        <taxon>Embryophyta</taxon>
        <taxon>Tracheophyta</taxon>
        <taxon>Spermatophyta</taxon>
        <taxon>Magnoliopsida</taxon>
        <taxon>Liliopsida</taxon>
        <taxon>Poales</taxon>
        <taxon>Poaceae</taxon>
        <taxon>BOP clade</taxon>
        <taxon>Oryzoideae</taxon>
        <taxon>Oryzeae</taxon>
        <taxon>Oryzinae</taxon>
        <taxon>Oryza</taxon>
    </lineage>
</organism>